<organism evidence="4 5">
    <name type="scientific">Robbsia betulipollinis</name>
    <dbReference type="NCBI Taxonomy" id="2981849"/>
    <lineage>
        <taxon>Bacteria</taxon>
        <taxon>Pseudomonadati</taxon>
        <taxon>Pseudomonadota</taxon>
        <taxon>Betaproteobacteria</taxon>
        <taxon>Burkholderiales</taxon>
        <taxon>Burkholderiaceae</taxon>
        <taxon>Robbsia</taxon>
    </lineage>
</organism>
<protein>
    <submittedName>
        <fullName evidence="4">PP2C family protein-serine/threonine phosphatase</fullName>
    </submittedName>
</protein>
<comment type="caution">
    <text evidence="4">The sequence shown here is derived from an EMBL/GenBank/DDBJ whole genome shotgun (WGS) entry which is preliminary data.</text>
</comment>
<dbReference type="RefSeq" id="WP_267847052.1">
    <property type="nucleotide sequence ID" value="NZ_JAPMXC010000001.1"/>
</dbReference>
<accession>A0ABT3ZL82</accession>
<proteinExistence type="predicted"/>
<dbReference type="Pfam" id="PF07228">
    <property type="entry name" value="SpoIIE"/>
    <property type="match status" value="1"/>
</dbReference>
<keyword evidence="2" id="KW-0812">Transmembrane</keyword>
<reference evidence="4" key="1">
    <citation type="submission" date="2022-11" db="EMBL/GenBank/DDBJ databases">
        <title>Robbsia betulipollinis sp. nov., isolated from pollen of birch (Betula pendula).</title>
        <authorList>
            <person name="Shi H."/>
            <person name="Ambika Manirajan B."/>
            <person name="Ratering S."/>
            <person name="Geissler-Plaum R."/>
            <person name="Schnell S."/>
        </authorList>
    </citation>
    <scope>NUCLEOTIDE SEQUENCE</scope>
    <source>
        <strain evidence="4">Bb-Pol-6</strain>
    </source>
</reference>
<keyword evidence="2" id="KW-0472">Membrane</keyword>
<evidence type="ECO:0000313" key="4">
    <source>
        <dbReference type="EMBL" id="MCY0387298.1"/>
    </source>
</evidence>
<dbReference type="PANTHER" id="PTHR43156">
    <property type="entry name" value="STAGE II SPORULATION PROTEIN E-RELATED"/>
    <property type="match status" value="1"/>
</dbReference>
<dbReference type="SMART" id="SM00331">
    <property type="entry name" value="PP2C_SIG"/>
    <property type="match status" value="1"/>
</dbReference>
<sequence length="705" mass="74882">MMLIVALSVGAGVLFTHAIGVLRARATQVEHMAVLRAVLTSEWRQADRVASLALTDRLDAARDAVCGAGRSAAARDGLDRWVQRHPGTRVELTDAMGRMGYTSALDLDAMPLARADMIGAALRPVPAPVRGAHHLDRDADRDARRFAPVGHGRYGWIGVRRIACAPARARLLWLEIDAQASLDDLRARLGGALELTDTGAFNNDARAMPGRASGSHALVLPLPPADAAARPLAALAWRPAATLPPAPARVAVSADMPDMPGDANRRLHWQVAACGAMLLLAMLGAALALRALFAPLGRSVAVLAQLAQGRYAAATDPEDSERGDAAGAIARDVTVLRGELLNLQMLRDERERGARQQARLVRWQLRTLADALDEAERNDVVALLDAATSQGEAAGTLADLAAVLGRLSDLIATQHGKLRGLLADLALALENETRFAALRQELEIARQMQLSILPRAAPGVAGIELAASIIPAREVGGDFYDYFMIDDAHLGVVVADVSGKGVPAAFFMAIARSLLKNTALLLREPEVVMARLNQLLCEDNAQLMFVTLFLGVLDVRTGALVYVNAGHNPPLHVRPGAAPVWLRAGRNMALGIVEGLAFHADTLHLARDDVLFLYTDGVTEAQACDAALFGEAALRDVVDGTARPGVPMRDVNDAVVAAIRDFERGMPQADDITCFALRYVGPPGGHPAGVVAEAAPVASQPNTRR</sequence>
<dbReference type="InterPro" id="IPR052016">
    <property type="entry name" value="Bact_Sigma-Reg"/>
</dbReference>
<dbReference type="InterPro" id="IPR036457">
    <property type="entry name" value="PPM-type-like_dom_sf"/>
</dbReference>
<dbReference type="PANTHER" id="PTHR43156:SF2">
    <property type="entry name" value="STAGE II SPORULATION PROTEIN E"/>
    <property type="match status" value="1"/>
</dbReference>
<evidence type="ECO:0000256" key="1">
    <source>
        <dbReference type="ARBA" id="ARBA00022801"/>
    </source>
</evidence>
<dbReference type="InterPro" id="IPR001932">
    <property type="entry name" value="PPM-type_phosphatase-like_dom"/>
</dbReference>
<dbReference type="EMBL" id="JAPMXC010000001">
    <property type="protein sequence ID" value="MCY0387298.1"/>
    <property type="molecule type" value="Genomic_DNA"/>
</dbReference>
<feature type="transmembrane region" description="Helical" evidence="2">
    <location>
        <begin position="267"/>
        <end position="289"/>
    </location>
</feature>
<feature type="domain" description="PPM-type phosphatase" evidence="3">
    <location>
        <begin position="460"/>
        <end position="679"/>
    </location>
</feature>
<evidence type="ECO:0000256" key="2">
    <source>
        <dbReference type="SAM" id="Phobius"/>
    </source>
</evidence>
<dbReference type="Proteomes" id="UP001082899">
    <property type="component" value="Unassembled WGS sequence"/>
</dbReference>
<dbReference type="SUPFAM" id="SSF81606">
    <property type="entry name" value="PP2C-like"/>
    <property type="match status" value="1"/>
</dbReference>
<gene>
    <name evidence="4" type="ORF">OVY01_08630</name>
</gene>
<keyword evidence="1" id="KW-0378">Hydrolase</keyword>
<keyword evidence="2" id="KW-1133">Transmembrane helix</keyword>
<dbReference type="Gene3D" id="3.60.40.10">
    <property type="entry name" value="PPM-type phosphatase domain"/>
    <property type="match status" value="1"/>
</dbReference>
<evidence type="ECO:0000259" key="3">
    <source>
        <dbReference type="SMART" id="SM00331"/>
    </source>
</evidence>
<name>A0ABT3ZL82_9BURK</name>
<evidence type="ECO:0000313" key="5">
    <source>
        <dbReference type="Proteomes" id="UP001082899"/>
    </source>
</evidence>
<keyword evidence="5" id="KW-1185">Reference proteome</keyword>